<dbReference type="Gene3D" id="2.40.160.50">
    <property type="entry name" value="membrane protein fhac: a member of the omp85/tpsb transporter family"/>
    <property type="match status" value="1"/>
</dbReference>
<dbReference type="Gene3D" id="3.10.20.310">
    <property type="entry name" value="membrane protein fhac"/>
    <property type="match status" value="4"/>
</dbReference>
<dbReference type="EMBL" id="JAUGQQ010000011">
    <property type="protein sequence ID" value="MDN3725212.1"/>
    <property type="molecule type" value="Genomic_DNA"/>
</dbReference>
<keyword evidence="2" id="KW-1134">Transmembrane beta strand</keyword>
<comment type="caution">
    <text evidence="10">The sequence shown here is derived from an EMBL/GenBank/DDBJ whole genome shotgun (WGS) entry which is preliminary data.</text>
</comment>
<evidence type="ECO:0000256" key="7">
    <source>
        <dbReference type="ARBA" id="ARBA00023237"/>
    </source>
</evidence>
<evidence type="ECO:0000256" key="6">
    <source>
        <dbReference type="ARBA" id="ARBA00023136"/>
    </source>
</evidence>
<evidence type="ECO:0000313" key="11">
    <source>
        <dbReference type="Proteomes" id="UP001244787"/>
    </source>
</evidence>
<organism evidence="10 11">
    <name type="scientific">Aequorivita aurantiaca</name>
    <dbReference type="NCBI Taxonomy" id="3053356"/>
    <lineage>
        <taxon>Bacteria</taxon>
        <taxon>Pseudomonadati</taxon>
        <taxon>Bacteroidota</taxon>
        <taxon>Flavobacteriia</taxon>
        <taxon>Flavobacteriales</taxon>
        <taxon>Flavobacteriaceae</taxon>
        <taxon>Aequorivita</taxon>
    </lineage>
</organism>
<dbReference type="InterPro" id="IPR010827">
    <property type="entry name" value="BamA/TamA_POTRA"/>
</dbReference>
<reference evidence="10 11" key="1">
    <citation type="submission" date="2023-06" db="EMBL/GenBank/DDBJ databases">
        <authorList>
            <person name="Ye Y.-Q."/>
            <person name="Du Z.-J."/>
        </authorList>
    </citation>
    <scope>NUCLEOTIDE SEQUENCE [LARGE SCALE GENOMIC DNA]</scope>
    <source>
        <strain evidence="10 11">SDUM287046</strain>
    </source>
</reference>
<protein>
    <recommendedName>
        <fullName evidence="8">Outer membrane protein assembly factor BamA</fullName>
    </recommendedName>
</protein>
<dbReference type="InterPro" id="IPR034746">
    <property type="entry name" value="POTRA"/>
</dbReference>
<evidence type="ECO:0000256" key="8">
    <source>
        <dbReference type="NCBIfam" id="TIGR03303"/>
    </source>
</evidence>
<dbReference type="PROSITE" id="PS51779">
    <property type="entry name" value="POTRA"/>
    <property type="match status" value="4"/>
</dbReference>
<keyword evidence="3" id="KW-0812">Transmembrane</keyword>
<name>A0ABT8DQ73_9FLAO</name>
<dbReference type="InterPro" id="IPR000184">
    <property type="entry name" value="Bac_surfAg_D15"/>
</dbReference>
<accession>A0ABT8DQ73</accession>
<evidence type="ECO:0000256" key="4">
    <source>
        <dbReference type="ARBA" id="ARBA00022729"/>
    </source>
</evidence>
<feature type="domain" description="POTRA" evidence="9">
    <location>
        <begin position="43"/>
        <end position="117"/>
    </location>
</feature>
<dbReference type="PANTHER" id="PTHR12815">
    <property type="entry name" value="SORTING AND ASSEMBLY MACHINERY SAMM50 PROTEIN FAMILY MEMBER"/>
    <property type="match status" value="1"/>
</dbReference>
<dbReference type="PANTHER" id="PTHR12815:SF47">
    <property type="entry name" value="TRANSLOCATION AND ASSEMBLY MODULE SUBUNIT TAMA"/>
    <property type="match status" value="1"/>
</dbReference>
<evidence type="ECO:0000313" key="10">
    <source>
        <dbReference type="EMBL" id="MDN3725212.1"/>
    </source>
</evidence>
<evidence type="ECO:0000256" key="1">
    <source>
        <dbReference type="ARBA" id="ARBA00004370"/>
    </source>
</evidence>
<evidence type="ECO:0000256" key="2">
    <source>
        <dbReference type="ARBA" id="ARBA00022452"/>
    </source>
</evidence>
<proteinExistence type="predicted"/>
<gene>
    <name evidence="10" type="primary">bamA</name>
    <name evidence="10" type="ORF">QRD02_12555</name>
</gene>
<dbReference type="RefSeq" id="WP_290255302.1">
    <property type="nucleotide sequence ID" value="NZ_JAUGQQ010000011.1"/>
</dbReference>
<dbReference type="InterPro" id="IPR039910">
    <property type="entry name" value="D15-like"/>
</dbReference>
<feature type="domain" description="POTRA" evidence="9">
    <location>
        <begin position="205"/>
        <end position="292"/>
    </location>
</feature>
<feature type="domain" description="POTRA" evidence="9">
    <location>
        <begin position="295"/>
        <end position="380"/>
    </location>
</feature>
<dbReference type="NCBIfam" id="TIGR03303">
    <property type="entry name" value="OM_YaeT"/>
    <property type="match status" value="1"/>
</dbReference>
<sequence length="866" mass="98346">MNNLINSPLLHIYRKSYCILLFTILSVFTLQAQQKELDSGKKYTLNNITVSGAQSFNELTVIAFTGLKKGDRLYIPGEKLSQVTKKLWEQGLFSDIAFYVTNVEGDSVDLELYIVELPKLHEVTINGKGVRKAKQKEIIKDNELNPGTKITKNLINTTKNYITNKYKKEGFYNTQVTIATPPVTDSTGAEVSRNMIISIDKGKRVKVKEINFEGNEQFTDGKLRRAMKKTKRKNLVRVWKRSKYIEEGFEEDKESILKKYKANGYRDARILDDTLRKIDNKNVALDIKLEEGDKYYFGEIKFIGNSVFTDGQLRQVLGIKEGDVYNGVLLQERIMDESAPDAEDMTNLYQNNGYLAARINPVEVAVRNDTIDFEIRIMERNLFYFDHVTVVGNDRTNDHVIYRELRTRPGQKYSKRDVIRTIRELGQLGFFDPEQLSPNFKKVDENNGLVDLEYSVVEKGSSQIELQGGYGGGGFVGTLGLSFNNFSLRNLFNFESYKPLPMGDGQKLSLRAQASSYYQTYSLSLTEPWLGGKKPVQLSTSFSHTIQNYYDYNNRQADKSRSFTITGGSIGLAKKVKWPDDYFVLSNAVSFQHYNLDNYNTGLFTFGDGYSNNLAYTIGISRNNTATNPIYPTQGSDFSVTAKLTLPYSAFNNVDYKALSEERAQLELVTPTDPNYVDATQRISQIDQERFKWLEYYKIKFKGTWYTRLYDKLVLRTNTEFGFLGAYNQDRGVPPFERFFLGGDGLGAYSLDGREVIQLRGYPNQSLSGVDGNTIYNKFSLEVRYPVTLAQMASIYVLGFAEGGASFDGFKDYNPFELKRSAGAGLRIFMPAFGLLGIDFGYGFDPVLGGTEPNGWQTHFIIGQQF</sequence>
<keyword evidence="6" id="KW-0472">Membrane</keyword>
<feature type="domain" description="POTRA" evidence="9">
    <location>
        <begin position="383"/>
        <end position="459"/>
    </location>
</feature>
<evidence type="ECO:0000256" key="3">
    <source>
        <dbReference type="ARBA" id="ARBA00022692"/>
    </source>
</evidence>
<dbReference type="Pfam" id="PF01103">
    <property type="entry name" value="Omp85"/>
    <property type="match status" value="1"/>
</dbReference>
<comment type="subcellular location">
    <subcellularLocation>
        <location evidence="1">Membrane</location>
    </subcellularLocation>
</comment>
<keyword evidence="4" id="KW-0732">Signal</keyword>
<evidence type="ECO:0000259" key="9">
    <source>
        <dbReference type="PROSITE" id="PS51779"/>
    </source>
</evidence>
<keyword evidence="7" id="KW-0998">Cell outer membrane</keyword>
<dbReference type="InterPro" id="IPR023707">
    <property type="entry name" value="OM_assembly_BamA"/>
</dbReference>
<dbReference type="Proteomes" id="UP001244787">
    <property type="component" value="Unassembled WGS sequence"/>
</dbReference>
<evidence type="ECO:0000256" key="5">
    <source>
        <dbReference type="ARBA" id="ARBA00022737"/>
    </source>
</evidence>
<keyword evidence="11" id="KW-1185">Reference proteome</keyword>
<keyword evidence="5" id="KW-0677">Repeat</keyword>
<dbReference type="PIRSF" id="PIRSF006076">
    <property type="entry name" value="OM_assembly_OMP85"/>
    <property type="match status" value="1"/>
</dbReference>
<dbReference type="Pfam" id="PF07244">
    <property type="entry name" value="POTRA"/>
    <property type="match status" value="4"/>
</dbReference>